<evidence type="ECO:0000313" key="4">
    <source>
        <dbReference type="EMBL" id="AJE85506.1"/>
    </source>
</evidence>
<name>A0A0B5F3M3_STRA4</name>
<dbReference type="AlphaFoldDB" id="A0A0B5F3M3"/>
<gene>
    <name evidence="4" type="ORF">SLNWT_5130</name>
</gene>
<evidence type="ECO:0000259" key="3">
    <source>
        <dbReference type="Pfam" id="PF01648"/>
    </source>
</evidence>
<evidence type="ECO:0000256" key="1">
    <source>
        <dbReference type="ARBA" id="ARBA00010990"/>
    </source>
</evidence>
<evidence type="ECO:0000256" key="2">
    <source>
        <dbReference type="ARBA" id="ARBA00022679"/>
    </source>
</evidence>
<evidence type="ECO:0000313" key="5">
    <source>
        <dbReference type="Proteomes" id="UP000031523"/>
    </source>
</evidence>
<sequence length="224" mass="24090">MTSTRAPLPAPGTYQLWVFDSLTEEGIPATRAEAGPEALGPEERRRARLFRRPADRRQYESAHLVLRRLLADHTGLAPERLEFGREGGRRGKPRLLGSPVPVHFSLSHSHGLVAIALAADPVGVDVQRVPGARTVERCLPSLHPAERAELTALPESERPDAFALLWTRKEAYLKGLGTGLARPLAADYLGSGGLAARPPDWTVHNTAARPGHAAAAALRTPATG</sequence>
<dbReference type="EMBL" id="CP010519">
    <property type="protein sequence ID" value="AJE85506.1"/>
    <property type="molecule type" value="Genomic_DNA"/>
</dbReference>
<protein>
    <submittedName>
        <fullName evidence="4">JadM phosphopantetheinyl transferase-like protein</fullName>
    </submittedName>
</protein>
<dbReference type="GO" id="GO:0000287">
    <property type="term" value="F:magnesium ion binding"/>
    <property type="evidence" value="ECO:0007669"/>
    <property type="project" value="InterPro"/>
</dbReference>
<dbReference type="SUPFAM" id="SSF56214">
    <property type="entry name" value="4'-phosphopantetheinyl transferase"/>
    <property type="match status" value="2"/>
</dbReference>
<dbReference type="PANTHER" id="PTHR12215">
    <property type="entry name" value="PHOSPHOPANTETHEINE TRANSFERASE"/>
    <property type="match status" value="1"/>
</dbReference>
<dbReference type="GO" id="GO:0005829">
    <property type="term" value="C:cytosol"/>
    <property type="evidence" value="ECO:0007669"/>
    <property type="project" value="TreeGrafter"/>
</dbReference>
<comment type="similarity">
    <text evidence="1">Belongs to the P-Pant transferase superfamily. Gsp/Sfp/HetI/AcpT family.</text>
</comment>
<dbReference type="InterPro" id="IPR008278">
    <property type="entry name" value="4-PPantetheinyl_Trfase_dom"/>
</dbReference>
<dbReference type="GO" id="GO:0008897">
    <property type="term" value="F:holo-[acyl-carrier-protein] synthase activity"/>
    <property type="evidence" value="ECO:0007669"/>
    <property type="project" value="InterPro"/>
</dbReference>
<dbReference type="PANTHER" id="PTHR12215:SF10">
    <property type="entry name" value="L-AMINOADIPATE-SEMIALDEHYDE DEHYDROGENASE-PHOSPHOPANTETHEINYL TRANSFERASE"/>
    <property type="match status" value="1"/>
</dbReference>
<dbReference type="InterPro" id="IPR050559">
    <property type="entry name" value="P-Pant_transferase_sf"/>
</dbReference>
<feature type="domain" description="4'-phosphopantetheinyl transferase" evidence="3">
    <location>
        <begin position="121"/>
        <end position="183"/>
    </location>
</feature>
<accession>A0A0B5F3M3</accession>
<dbReference type="Gene3D" id="3.90.470.20">
    <property type="entry name" value="4'-phosphopantetheinyl transferase domain"/>
    <property type="match status" value="2"/>
</dbReference>
<dbReference type="InterPro" id="IPR037143">
    <property type="entry name" value="4-PPantetheinyl_Trfase_dom_sf"/>
</dbReference>
<dbReference type="KEGG" id="sals:SLNWT_5130"/>
<dbReference type="Pfam" id="PF01648">
    <property type="entry name" value="ACPS"/>
    <property type="match status" value="1"/>
</dbReference>
<keyword evidence="2 4" id="KW-0808">Transferase</keyword>
<organism evidence="4 5">
    <name type="scientific">Streptomyces albus (strain ATCC 21838 / DSM 41398 / FERM P-419 / JCM 4703 / NBRC 107858)</name>
    <dbReference type="NCBI Taxonomy" id="1081613"/>
    <lineage>
        <taxon>Bacteria</taxon>
        <taxon>Bacillati</taxon>
        <taxon>Actinomycetota</taxon>
        <taxon>Actinomycetes</taxon>
        <taxon>Kitasatosporales</taxon>
        <taxon>Streptomycetaceae</taxon>
        <taxon>Streptomyces</taxon>
    </lineage>
</organism>
<reference evidence="4 5" key="1">
    <citation type="submission" date="2015-01" db="EMBL/GenBank/DDBJ databases">
        <title>Enhanced salinomycin production by adjusting the supply of polyketide extender units in Streptomyce albus DSM 41398.</title>
        <authorList>
            <person name="Lu C."/>
        </authorList>
    </citation>
    <scope>NUCLEOTIDE SEQUENCE [LARGE SCALE GENOMIC DNA]</scope>
    <source>
        <strain evidence="5">ATCC 21838 / DSM 41398 / FERM P-419 / JCM 4703 / NBRC 107858</strain>
    </source>
</reference>
<dbReference type="Proteomes" id="UP000031523">
    <property type="component" value="Chromosome"/>
</dbReference>
<dbReference type="GO" id="GO:0019878">
    <property type="term" value="P:lysine biosynthetic process via aminoadipic acid"/>
    <property type="evidence" value="ECO:0007669"/>
    <property type="project" value="TreeGrafter"/>
</dbReference>
<proteinExistence type="inferred from homology"/>
<keyword evidence="5" id="KW-1185">Reference proteome</keyword>